<feature type="non-terminal residue" evidence="20">
    <location>
        <position position="259"/>
    </location>
</feature>
<keyword evidence="12" id="KW-0770">Synapse</keyword>
<evidence type="ECO:0000256" key="2">
    <source>
        <dbReference type="ARBA" id="ARBA00004477"/>
    </source>
</evidence>
<accession>A0A7R8WL36</accession>
<evidence type="ECO:0000256" key="4">
    <source>
        <dbReference type="ARBA" id="ARBA00008148"/>
    </source>
</evidence>
<dbReference type="OrthoDB" id="5804250at2759"/>
<proteinExistence type="inferred from homology"/>
<gene>
    <name evidence="20" type="ORF">CTOB1V02_LOCUS8921</name>
</gene>
<evidence type="ECO:0000313" key="20">
    <source>
        <dbReference type="EMBL" id="CAD7231067.1"/>
    </source>
</evidence>
<evidence type="ECO:0000256" key="15">
    <source>
        <dbReference type="ARBA" id="ARBA00025880"/>
    </source>
</evidence>
<dbReference type="AlphaFoldDB" id="A0A7R8WL36"/>
<reference evidence="20" key="1">
    <citation type="submission" date="2020-11" db="EMBL/GenBank/DDBJ databases">
        <authorList>
            <person name="Tran Van P."/>
        </authorList>
    </citation>
    <scope>NUCLEOTIDE SEQUENCE</scope>
</reference>
<evidence type="ECO:0000259" key="18">
    <source>
        <dbReference type="Pfam" id="PF06664"/>
    </source>
</evidence>
<dbReference type="GO" id="GO:0042734">
    <property type="term" value="C:presynaptic membrane"/>
    <property type="evidence" value="ECO:0007669"/>
    <property type="project" value="UniProtKB-SubCell"/>
</dbReference>
<comment type="function">
    <text evidence="14">A segment polarity gene required for wingless (wg)-dependent patterning processes, acting in both wg-sending cells and wg-target cells. In non-neuronal cells wls directs wg secretion. The wls traffic loop encompasses the Golgi, the cell surface, an endocytic compartment and a retrograde route leading back to the Golgi, and involves clathrin-mediated endocytosis and the retromer complex (a conserved protein complex consisting of Vps35 and Vps26). In neuronal cells (the larval motorneuron NMJ), the wg signal moves across the synapse via the release of wls-containing exosome-like vesicles. Postsynaptic wls is required for the trafficking of fz2 through the fz2-interacting protein Grip.</text>
</comment>
<protein>
    <recommendedName>
        <fullName evidence="5">Protein wntless</fullName>
    </recommendedName>
</protein>
<dbReference type="GO" id="GO:0010008">
    <property type="term" value="C:endosome membrane"/>
    <property type="evidence" value="ECO:0007669"/>
    <property type="project" value="UniProtKB-SubCell"/>
</dbReference>
<keyword evidence="7" id="KW-0879">Wnt signaling pathway</keyword>
<comment type="subunit">
    <text evidence="15">Interacts with wg; in the Golgi. Interacts with Vps35, a component of the retromer complex; wls stability is regulated by Vps35.</text>
</comment>
<dbReference type="InterPro" id="IPR009551">
    <property type="entry name" value="Wntless"/>
</dbReference>
<evidence type="ECO:0000256" key="13">
    <source>
        <dbReference type="ARBA" id="ARBA00023273"/>
    </source>
</evidence>
<name>A0A7R8WL36_9CRUS</name>
<dbReference type="GO" id="GO:0045211">
    <property type="term" value="C:postsynaptic membrane"/>
    <property type="evidence" value="ECO:0007669"/>
    <property type="project" value="UniProtKB-SubCell"/>
</dbReference>
<evidence type="ECO:0000256" key="17">
    <source>
        <dbReference type="ARBA" id="ARBA00034107"/>
    </source>
</evidence>
<evidence type="ECO:0000256" key="14">
    <source>
        <dbReference type="ARBA" id="ARBA00025339"/>
    </source>
</evidence>
<evidence type="ECO:0000256" key="8">
    <source>
        <dbReference type="ARBA" id="ARBA00022692"/>
    </source>
</evidence>
<dbReference type="GO" id="GO:0017147">
    <property type="term" value="F:Wnt-protein binding"/>
    <property type="evidence" value="ECO:0007669"/>
    <property type="project" value="InterPro"/>
</dbReference>
<dbReference type="EMBL" id="OB663164">
    <property type="protein sequence ID" value="CAD7231067.1"/>
    <property type="molecule type" value="Genomic_DNA"/>
</dbReference>
<evidence type="ECO:0000256" key="5">
    <source>
        <dbReference type="ARBA" id="ARBA00015887"/>
    </source>
</evidence>
<comment type="similarity">
    <text evidence="4">Belongs to the wntless family.</text>
</comment>
<dbReference type="PANTHER" id="PTHR13449:SF2">
    <property type="entry name" value="PROTEIN WNTLESS HOMOLOG"/>
    <property type="match status" value="1"/>
</dbReference>
<dbReference type="Pfam" id="PF06664">
    <property type="entry name" value="WLS-like_TM"/>
    <property type="match status" value="1"/>
</dbReference>
<evidence type="ECO:0000256" key="10">
    <source>
        <dbReference type="ARBA" id="ARBA00023034"/>
    </source>
</evidence>
<dbReference type="GO" id="GO:0016055">
    <property type="term" value="P:Wnt signaling pathway"/>
    <property type="evidence" value="ECO:0007669"/>
    <property type="project" value="UniProtKB-KW"/>
</dbReference>
<evidence type="ECO:0000259" key="19">
    <source>
        <dbReference type="Pfam" id="PF21883"/>
    </source>
</evidence>
<keyword evidence="13" id="KW-0966">Cell projection</keyword>
<dbReference type="PANTHER" id="PTHR13449">
    <property type="entry name" value="INTEGRAL MEMBRANE PROTEIN GPR177"/>
    <property type="match status" value="1"/>
</dbReference>
<evidence type="ECO:0000256" key="6">
    <source>
        <dbReference type="ARBA" id="ARBA00022473"/>
    </source>
</evidence>
<organism evidence="20">
    <name type="scientific">Cyprideis torosa</name>
    <dbReference type="NCBI Taxonomy" id="163714"/>
    <lineage>
        <taxon>Eukaryota</taxon>
        <taxon>Metazoa</taxon>
        <taxon>Ecdysozoa</taxon>
        <taxon>Arthropoda</taxon>
        <taxon>Crustacea</taxon>
        <taxon>Oligostraca</taxon>
        <taxon>Ostracoda</taxon>
        <taxon>Podocopa</taxon>
        <taxon>Podocopida</taxon>
        <taxon>Cytherocopina</taxon>
        <taxon>Cytheroidea</taxon>
        <taxon>Cytherideidae</taxon>
        <taxon>Cyprideis</taxon>
    </lineage>
</organism>
<evidence type="ECO:0000256" key="1">
    <source>
        <dbReference type="ARBA" id="ARBA00004337"/>
    </source>
</evidence>
<keyword evidence="6" id="KW-0217">Developmental protein</keyword>
<keyword evidence="10" id="KW-0333">Golgi apparatus</keyword>
<feature type="domain" description="Wntless-like transmembrane" evidence="18">
    <location>
        <begin position="131"/>
        <end position="230"/>
    </location>
</feature>
<evidence type="ECO:0000256" key="7">
    <source>
        <dbReference type="ARBA" id="ARBA00022687"/>
    </source>
</evidence>
<dbReference type="GO" id="GO:0000139">
    <property type="term" value="C:Golgi membrane"/>
    <property type="evidence" value="ECO:0007669"/>
    <property type="project" value="UniProtKB-SubCell"/>
</dbReference>
<evidence type="ECO:0000256" key="3">
    <source>
        <dbReference type="ARBA" id="ARBA00004653"/>
    </source>
</evidence>
<evidence type="ECO:0000256" key="16">
    <source>
        <dbReference type="ARBA" id="ARBA00034104"/>
    </source>
</evidence>
<evidence type="ECO:0000256" key="9">
    <source>
        <dbReference type="ARBA" id="ARBA00022989"/>
    </source>
</evidence>
<evidence type="ECO:0000256" key="12">
    <source>
        <dbReference type="ARBA" id="ARBA00023257"/>
    </source>
</evidence>
<feature type="domain" description="Wntless GOLD" evidence="19">
    <location>
        <begin position="1"/>
        <end position="130"/>
    </location>
</feature>
<comment type="subcellular location">
    <subcellularLocation>
        <location evidence="2">Endoplasmic reticulum membrane</location>
        <topology evidence="2">Multi-pass membrane protein</topology>
    </subcellularLocation>
    <subcellularLocation>
        <location evidence="1">Endosome membrane</location>
        <topology evidence="1">Multi-pass membrane protein</topology>
    </subcellularLocation>
    <subcellularLocation>
        <location evidence="3">Golgi apparatus membrane</location>
        <topology evidence="3">Multi-pass membrane protein</topology>
    </subcellularLocation>
    <subcellularLocation>
        <location evidence="16">Postsynaptic cell membrane</location>
        <topology evidence="16">Multi-pass membrane protein</topology>
    </subcellularLocation>
    <subcellularLocation>
        <location evidence="17">Presynaptic cell membrane</location>
        <topology evidence="17">Multi-pass membrane protein</topology>
    </subcellularLocation>
</comment>
<dbReference type="GO" id="GO:0006886">
    <property type="term" value="P:intracellular protein transport"/>
    <property type="evidence" value="ECO:0007669"/>
    <property type="project" value="TreeGrafter"/>
</dbReference>
<keyword evidence="11" id="KW-0472">Membrane</keyword>
<dbReference type="GO" id="GO:0005789">
    <property type="term" value="C:endoplasmic reticulum membrane"/>
    <property type="evidence" value="ECO:0007669"/>
    <property type="project" value="UniProtKB-SubCell"/>
</dbReference>
<evidence type="ECO:0000256" key="11">
    <source>
        <dbReference type="ARBA" id="ARBA00023136"/>
    </source>
</evidence>
<keyword evidence="8" id="KW-0812">Transmembrane</keyword>
<dbReference type="GO" id="GO:0061355">
    <property type="term" value="P:Wnt protein secretion"/>
    <property type="evidence" value="ECO:0007669"/>
    <property type="project" value="TreeGrafter"/>
</dbReference>
<dbReference type="InterPro" id="IPR053936">
    <property type="entry name" value="WLS_GOLD"/>
</dbReference>
<keyword evidence="9" id="KW-1133">Transmembrane helix</keyword>
<dbReference type="InterPro" id="IPR047843">
    <property type="entry name" value="WLS-like_TM"/>
</dbReference>
<sequence>MQNLIGILQVDIAYDEDNPLDGQPPITMELQLGYRNRGDKEWDWKLLANSTEVRKLECDIEEVFIFFTLNDSDNSNKKAEYLYNCSMIPVFELGSLHHDFYLLNVKLPVTNRINQHLGKITDLWLVTINQNGGFTKVWLSMKTVFFPIVIGVMVWFWKRIKLLPRPPALLERSLMALGTALSLLNLPVEYLSLFVDMPFNLLLSDMRQGIFYAVLLGFWLVFAGEHLMVRSLRWGILKNKISGEKRIARNSTEEARSIQ</sequence>
<keyword evidence="12" id="KW-0628">Postsynaptic cell membrane</keyword>
<dbReference type="Pfam" id="PF21883">
    <property type="entry name" value="WLS_GOLD"/>
    <property type="match status" value="1"/>
</dbReference>